<dbReference type="NCBIfam" id="TIGR04033">
    <property type="entry name" value="export_SdpB"/>
    <property type="match status" value="1"/>
</dbReference>
<evidence type="ECO:0000259" key="7">
    <source>
        <dbReference type="SMART" id="SM00752"/>
    </source>
</evidence>
<evidence type="ECO:0000256" key="6">
    <source>
        <dbReference type="SAM" id="Phobius"/>
    </source>
</evidence>
<dbReference type="InterPro" id="IPR011020">
    <property type="entry name" value="HTTM-like"/>
</dbReference>
<dbReference type="InterPro" id="IPR052964">
    <property type="entry name" value="Sporulation_signal_mat"/>
</dbReference>
<dbReference type="GO" id="GO:0012505">
    <property type="term" value="C:endomembrane system"/>
    <property type="evidence" value="ECO:0007669"/>
    <property type="project" value="UniProtKB-SubCell"/>
</dbReference>
<dbReference type="InterPro" id="IPR023894">
    <property type="entry name" value="Sporulation_SdpB"/>
</dbReference>
<dbReference type="SMART" id="SM00752">
    <property type="entry name" value="HTTM"/>
    <property type="match status" value="1"/>
</dbReference>
<feature type="region of interest" description="Disordered" evidence="5">
    <location>
        <begin position="1"/>
        <end position="34"/>
    </location>
</feature>
<organism evidence="8 9">
    <name type="scientific">Saccharothrix syringae</name>
    <name type="common">Nocardiopsis syringae</name>
    <dbReference type="NCBI Taxonomy" id="103733"/>
    <lineage>
        <taxon>Bacteria</taxon>
        <taxon>Bacillati</taxon>
        <taxon>Actinomycetota</taxon>
        <taxon>Actinomycetes</taxon>
        <taxon>Pseudonocardiales</taxon>
        <taxon>Pseudonocardiaceae</taxon>
        <taxon>Saccharothrix</taxon>
    </lineage>
</organism>
<evidence type="ECO:0000256" key="5">
    <source>
        <dbReference type="SAM" id="MobiDB-lite"/>
    </source>
</evidence>
<evidence type="ECO:0000256" key="4">
    <source>
        <dbReference type="ARBA" id="ARBA00023136"/>
    </source>
</evidence>
<dbReference type="AlphaFoldDB" id="A0A5Q0H4C1"/>
<gene>
    <name evidence="8" type="ORF">EKG83_27480</name>
</gene>
<proteinExistence type="predicted"/>
<feature type="domain" description="HTTM-like" evidence="7">
    <location>
        <begin position="52"/>
        <end position="324"/>
    </location>
</feature>
<feature type="transmembrane region" description="Helical" evidence="6">
    <location>
        <begin position="258"/>
        <end position="280"/>
    </location>
</feature>
<name>A0A5Q0H4C1_SACSY</name>
<feature type="transmembrane region" description="Helical" evidence="6">
    <location>
        <begin position="287"/>
        <end position="303"/>
    </location>
</feature>
<accession>A0A5Q0H4C1</accession>
<evidence type="ECO:0000256" key="2">
    <source>
        <dbReference type="ARBA" id="ARBA00022692"/>
    </source>
</evidence>
<evidence type="ECO:0000256" key="3">
    <source>
        <dbReference type="ARBA" id="ARBA00022989"/>
    </source>
</evidence>
<dbReference type="PANTHER" id="PTHR39535">
    <property type="entry name" value="SPORULATION-DELAYING PROTEIN SDPB"/>
    <property type="match status" value="1"/>
</dbReference>
<dbReference type="OrthoDB" id="128729at2"/>
<evidence type="ECO:0000256" key="1">
    <source>
        <dbReference type="ARBA" id="ARBA00004127"/>
    </source>
</evidence>
<keyword evidence="9" id="KW-1185">Reference proteome</keyword>
<sequence>MRAGRHHGGTPVPVGRPPGPGSAQGGFPHRVRGPPVPDVSGLAGRLARAIDRAEPRGTPLAVGRSLLAAASLLTVLLSSDSELFIRTAELPDGMRCTGVRAASLWCLVGPTESGLPVGRTLAVVVLVLVLVGFSPRWTCVPHWYVAFSLAAAMEMANGGDTIAQVATMLLVPVCLGDDRVSHWQPVLRPLAPSWRGSAFAAHLGLRAQLCLIYLGAVTAKLMDPQWRHGTALSTVAHHPQYGFPVPVRDLLSPVLGSYWSVALLSWSVVGVQVALALLTLGRRRHRLVALVLGGGLHLGIMFFMSLPSFGMVMIAVLVISAASVTSERRAGQPGAASEERNRP</sequence>
<protein>
    <recommendedName>
        <fullName evidence="7">HTTM-like domain-containing protein</fullName>
    </recommendedName>
</protein>
<feature type="transmembrane region" description="Helical" evidence="6">
    <location>
        <begin position="309"/>
        <end position="326"/>
    </location>
</feature>
<keyword evidence="4 6" id="KW-0472">Membrane</keyword>
<comment type="subcellular location">
    <subcellularLocation>
        <location evidence="1">Endomembrane system</location>
        <topology evidence="1">Multi-pass membrane protein</topology>
    </subcellularLocation>
</comment>
<reference evidence="9" key="1">
    <citation type="journal article" date="2021" name="Curr. Microbiol.">
        <title>Complete genome of nocamycin-producing strain Saccharothrix syringae NRRL B-16468 reveals the biosynthetic potential for secondary metabolites.</title>
        <authorList>
            <person name="Mo X."/>
            <person name="Yang S."/>
        </authorList>
    </citation>
    <scope>NUCLEOTIDE SEQUENCE [LARGE SCALE GENOMIC DNA]</scope>
    <source>
        <strain evidence="9">ATCC 51364 / DSM 43886 / JCM 6844 / KCTC 9398 / NBRC 14523 / NRRL B-16468 / INA 2240</strain>
    </source>
</reference>
<dbReference type="PANTHER" id="PTHR39535:SF2">
    <property type="entry name" value="HTTM DOMAIN-CONTAINING PROTEIN"/>
    <property type="match status" value="1"/>
</dbReference>
<keyword evidence="3 6" id="KW-1133">Transmembrane helix</keyword>
<evidence type="ECO:0000313" key="8">
    <source>
        <dbReference type="EMBL" id="QFZ20650.1"/>
    </source>
</evidence>
<evidence type="ECO:0000313" key="9">
    <source>
        <dbReference type="Proteomes" id="UP000325787"/>
    </source>
</evidence>
<dbReference type="Proteomes" id="UP000325787">
    <property type="component" value="Chromosome"/>
</dbReference>
<dbReference type="EMBL" id="CP034550">
    <property type="protein sequence ID" value="QFZ20650.1"/>
    <property type="molecule type" value="Genomic_DNA"/>
</dbReference>
<keyword evidence="2 6" id="KW-0812">Transmembrane</keyword>
<dbReference type="KEGG" id="ssyi:EKG83_27480"/>